<geneLocation type="plasmid" evidence="2 3">
    <name>unnamed1</name>
</geneLocation>
<dbReference type="InterPro" id="IPR036291">
    <property type="entry name" value="NAD(P)-bd_dom_sf"/>
</dbReference>
<dbReference type="SMART" id="SM00829">
    <property type="entry name" value="PKS_ER"/>
    <property type="match status" value="1"/>
</dbReference>
<sequence>MKAYELGPQTGLDSLHAVTRETPKPGFGEVLLKTRLVALNNRDIQVLEGRYGAKKAEDRIPVSEGVGEVVELGEGVSGLALGDRAVFAHFVNWIDGAFALSHFGTDYGITHDGWLAEYIRVPAAALVKVPASLSDEQVAPLASSALTAWHAVVEVGQIKASDTVLALGTGGVAIWALQIAKAHGARVIITSSSDEKLELARKLGADITINYRTHPDWEAEVMKATNGAGADIIVETGGYDTHAKSVLAAAPNARISFISVAPREGAPAINVGLVIFKNLVLKGIAEGSRAMLARLVRTIEQQNIQPVIDSTFAFDEAPAAYARLKSGGHVGKILIRVAS</sequence>
<keyword evidence="2" id="KW-0614">Plasmid</keyword>
<dbReference type="InterPro" id="IPR013149">
    <property type="entry name" value="ADH-like_C"/>
</dbReference>
<evidence type="ECO:0000259" key="1">
    <source>
        <dbReference type="SMART" id="SM00829"/>
    </source>
</evidence>
<dbReference type="EMBL" id="CP117418">
    <property type="protein sequence ID" value="WCT79723.1"/>
    <property type="molecule type" value="Genomic_DNA"/>
</dbReference>
<dbReference type="Gene3D" id="3.90.180.10">
    <property type="entry name" value="Medium-chain alcohol dehydrogenases, catalytic domain"/>
    <property type="match status" value="1"/>
</dbReference>
<reference evidence="2 3" key="1">
    <citation type="submission" date="2023-02" db="EMBL/GenBank/DDBJ databases">
        <title>Genome sequence of Novosphingobium humi KACC 19094.</title>
        <authorList>
            <person name="Kim S."/>
            <person name="Heo J."/>
            <person name="Kwon S.-W."/>
        </authorList>
    </citation>
    <scope>NUCLEOTIDE SEQUENCE [LARGE SCALE GENOMIC DNA]</scope>
    <source>
        <strain evidence="2 3">KACC 19094</strain>
        <plasmid evidence="2 3">unnamed1</plasmid>
    </source>
</reference>
<dbReference type="InterPro" id="IPR011032">
    <property type="entry name" value="GroES-like_sf"/>
</dbReference>
<accession>A0ABY7U2J4</accession>
<dbReference type="PANTHER" id="PTHR45033:SF2">
    <property type="entry name" value="ZINC-TYPE ALCOHOL DEHYDROGENASE-LIKE PROTEIN C1773.06C"/>
    <property type="match status" value="1"/>
</dbReference>
<evidence type="ECO:0000313" key="3">
    <source>
        <dbReference type="Proteomes" id="UP001218231"/>
    </source>
</evidence>
<dbReference type="InterPro" id="IPR052711">
    <property type="entry name" value="Zinc_ADH-like"/>
</dbReference>
<name>A0ABY7U2J4_9SPHN</name>
<dbReference type="Gene3D" id="3.40.50.720">
    <property type="entry name" value="NAD(P)-binding Rossmann-like Domain"/>
    <property type="match status" value="1"/>
</dbReference>
<dbReference type="InterPro" id="IPR013154">
    <property type="entry name" value="ADH-like_N"/>
</dbReference>
<dbReference type="PANTHER" id="PTHR45033">
    <property type="match status" value="1"/>
</dbReference>
<feature type="domain" description="Enoyl reductase (ER)" evidence="1">
    <location>
        <begin position="11"/>
        <end position="335"/>
    </location>
</feature>
<dbReference type="InterPro" id="IPR020843">
    <property type="entry name" value="ER"/>
</dbReference>
<dbReference type="Proteomes" id="UP001218231">
    <property type="component" value="Plasmid unnamed1"/>
</dbReference>
<proteinExistence type="predicted"/>
<dbReference type="CDD" id="cd08276">
    <property type="entry name" value="MDR7"/>
    <property type="match status" value="1"/>
</dbReference>
<dbReference type="SUPFAM" id="SSF51735">
    <property type="entry name" value="NAD(P)-binding Rossmann-fold domains"/>
    <property type="match status" value="1"/>
</dbReference>
<evidence type="ECO:0000313" key="2">
    <source>
        <dbReference type="EMBL" id="WCT79723.1"/>
    </source>
</evidence>
<dbReference type="Pfam" id="PF08240">
    <property type="entry name" value="ADH_N"/>
    <property type="match status" value="1"/>
</dbReference>
<organism evidence="2 3">
    <name type="scientific">Novosphingobium humi</name>
    <dbReference type="NCBI Taxonomy" id="2282397"/>
    <lineage>
        <taxon>Bacteria</taxon>
        <taxon>Pseudomonadati</taxon>
        <taxon>Pseudomonadota</taxon>
        <taxon>Alphaproteobacteria</taxon>
        <taxon>Sphingomonadales</taxon>
        <taxon>Sphingomonadaceae</taxon>
        <taxon>Novosphingobium</taxon>
    </lineage>
</organism>
<dbReference type="Pfam" id="PF00107">
    <property type="entry name" value="ADH_zinc_N"/>
    <property type="match status" value="1"/>
</dbReference>
<dbReference type="RefSeq" id="WP_273619994.1">
    <property type="nucleotide sequence ID" value="NZ_CP117418.1"/>
</dbReference>
<protein>
    <submittedName>
        <fullName evidence="2">NAD(P)-dependent alcohol dehydrogenase</fullName>
    </submittedName>
</protein>
<keyword evidence="3" id="KW-1185">Reference proteome</keyword>
<gene>
    <name evidence="2" type="ORF">PQ457_16790</name>
</gene>
<dbReference type="SUPFAM" id="SSF50129">
    <property type="entry name" value="GroES-like"/>
    <property type="match status" value="1"/>
</dbReference>